<keyword evidence="3" id="KW-0813">Transport</keyword>
<evidence type="ECO:0000313" key="10">
    <source>
        <dbReference type="EMBL" id="JAT39377.1"/>
    </source>
</evidence>
<dbReference type="InterPro" id="IPR033468">
    <property type="entry name" value="Metaxin_GST"/>
</dbReference>
<keyword evidence="5" id="KW-0653">Protein transport</keyword>
<evidence type="ECO:0000256" key="2">
    <source>
        <dbReference type="ARBA" id="ARBA00009170"/>
    </source>
</evidence>
<dbReference type="PANTHER" id="PTHR12289:SF38">
    <property type="entry name" value="METAXIN-2"/>
    <property type="match status" value="1"/>
</dbReference>
<evidence type="ECO:0000259" key="8">
    <source>
        <dbReference type="Pfam" id="PF10568"/>
    </source>
</evidence>
<dbReference type="GO" id="GO:0007005">
    <property type="term" value="P:mitochondrion organization"/>
    <property type="evidence" value="ECO:0007669"/>
    <property type="project" value="TreeGrafter"/>
</dbReference>
<evidence type="ECO:0000256" key="7">
    <source>
        <dbReference type="ARBA" id="ARBA00023136"/>
    </source>
</evidence>
<evidence type="ECO:0000256" key="4">
    <source>
        <dbReference type="ARBA" id="ARBA00022787"/>
    </source>
</evidence>
<evidence type="ECO:0000259" key="9">
    <source>
        <dbReference type="Pfam" id="PF17171"/>
    </source>
</evidence>
<evidence type="ECO:0000256" key="6">
    <source>
        <dbReference type="ARBA" id="ARBA00023128"/>
    </source>
</evidence>
<sequence length="297" mass="34293">MSGSMYSCTVARLDVGTTMDLSTAKSFMANMAEPISHGNRPDEVWSNEAIIYQPTNEEILVPDKASSLSLEAFLRMCNLNYRIIYKKNAEYMSPSGKLPLLKIDIFVLSELTTIINFAEQRGKSLSDQLQVWEKTELKAYLSLVTMILTNAENYVTWVDQENFNRLTKIRFSSIHPWPLNWILIKQKKQQVLNRLSALGWQDKTPEEVFEEVHSCCRAFSDRLDGDYFFGSKFTELDAVFFAHIYTIVTTYLPNNQLSCVIRSYPKIITYCQRIIDKFFPELNTSVIQDNNKYESST</sequence>
<name>A0A1B6MTX5_9HEMI</name>
<evidence type="ECO:0000256" key="3">
    <source>
        <dbReference type="ARBA" id="ARBA00022448"/>
    </source>
</evidence>
<proteinExistence type="inferred from homology"/>
<dbReference type="InterPro" id="IPR019564">
    <property type="entry name" value="Sam37/metaxin_N"/>
</dbReference>
<dbReference type="GO" id="GO:0001401">
    <property type="term" value="C:SAM complex"/>
    <property type="evidence" value="ECO:0007669"/>
    <property type="project" value="InterPro"/>
</dbReference>
<protein>
    <recommendedName>
        <fullName evidence="11">GST C-terminal domain-containing protein</fullName>
    </recommendedName>
</protein>
<accession>A0A1B6MTX5</accession>
<keyword evidence="7" id="KW-0472">Membrane</keyword>
<reference evidence="10" key="1">
    <citation type="submission" date="2015-11" db="EMBL/GenBank/DDBJ databases">
        <title>De novo transcriptome assembly of four potential Pierce s Disease insect vectors from Arizona vineyards.</title>
        <authorList>
            <person name="Tassone E.E."/>
        </authorList>
    </citation>
    <scope>NUCLEOTIDE SEQUENCE</scope>
</reference>
<dbReference type="AlphaFoldDB" id="A0A1B6MTX5"/>
<keyword evidence="4" id="KW-1000">Mitochondrion outer membrane</keyword>
<dbReference type="PANTHER" id="PTHR12289">
    <property type="entry name" value="METAXIN RELATED"/>
    <property type="match status" value="1"/>
</dbReference>
<dbReference type="GO" id="GO:0015031">
    <property type="term" value="P:protein transport"/>
    <property type="evidence" value="ECO:0007669"/>
    <property type="project" value="UniProtKB-KW"/>
</dbReference>
<dbReference type="EMBL" id="GEBQ01000600">
    <property type="protein sequence ID" value="JAT39377.1"/>
    <property type="molecule type" value="Transcribed_RNA"/>
</dbReference>
<dbReference type="Pfam" id="PF10568">
    <property type="entry name" value="Tom37"/>
    <property type="match status" value="1"/>
</dbReference>
<evidence type="ECO:0000256" key="1">
    <source>
        <dbReference type="ARBA" id="ARBA00004294"/>
    </source>
</evidence>
<keyword evidence="6" id="KW-0496">Mitochondrion</keyword>
<feature type="domain" description="Metaxin glutathione S-transferase" evidence="9">
    <location>
        <begin position="213"/>
        <end position="274"/>
    </location>
</feature>
<dbReference type="SUPFAM" id="SSF47616">
    <property type="entry name" value="GST C-terminal domain-like"/>
    <property type="match status" value="1"/>
</dbReference>
<gene>
    <name evidence="10" type="ORF">g.54750</name>
</gene>
<feature type="domain" description="Mitochondrial outer membrane transport complex Sam37/metaxin N-terminal" evidence="8">
    <location>
        <begin position="67"/>
        <end position="187"/>
    </location>
</feature>
<comment type="similarity">
    <text evidence="2">Belongs to the metaxin family.</text>
</comment>
<evidence type="ECO:0008006" key="11">
    <source>
        <dbReference type="Google" id="ProtNLM"/>
    </source>
</evidence>
<dbReference type="InterPro" id="IPR050931">
    <property type="entry name" value="Mito_Protein_Transport_Metaxin"/>
</dbReference>
<dbReference type="Pfam" id="PF17171">
    <property type="entry name" value="GST_C_6"/>
    <property type="match status" value="1"/>
</dbReference>
<organism evidence="10">
    <name type="scientific">Graphocephala atropunctata</name>
    <dbReference type="NCBI Taxonomy" id="36148"/>
    <lineage>
        <taxon>Eukaryota</taxon>
        <taxon>Metazoa</taxon>
        <taxon>Ecdysozoa</taxon>
        <taxon>Arthropoda</taxon>
        <taxon>Hexapoda</taxon>
        <taxon>Insecta</taxon>
        <taxon>Pterygota</taxon>
        <taxon>Neoptera</taxon>
        <taxon>Paraneoptera</taxon>
        <taxon>Hemiptera</taxon>
        <taxon>Auchenorrhyncha</taxon>
        <taxon>Membracoidea</taxon>
        <taxon>Cicadellidae</taxon>
        <taxon>Cicadellinae</taxon>
        <taxon>Cicadellini</taxon>
        <taxon>Graphocephala</taxon>
    </lineage>
</organism>
<dbReference type="InterPro" id="IPR036282">
    <property type="entry name" value="Glutathione-S-Trfase_C_sf"/>
</dbReference>
<comment type="subcellular location">
    <subcellularLocation>
        <location evidence="1">Mitochondrion outer membrane</location>
    </subcellularLocation>
</comment>
<evidence type="ECO:0000256" key="5">
    <source>
        <dbReference type="ARBA" id="ARBA00022927"/>
    </source>
</evidence>